<dbReference type="EMBL" id="CH473987">
    <property type="protein sequence ID" value="EDM18719.1"/>
    <property type="molecule type" value="Genomic_DNA"/>
</dbReference>
<sequence length="14" mass="1656">MLLQPLRIPPPPRK</sequence>
<organism evidence="1 2">
    <name type="scientific">Rattus norvegicus</name>
    <name type="common">Rat</name>
    <dbReference type="NCBI Taxonomy" id="10116"/>
    <lineage>
        <taxon>Eukaryota</taxon>
        <taxon>Metazoa</taxon>
        <taxon>Chordata</taxon>
        <taxon>Craniata</taxon>
        <taxon>Vertebrata</taxon>
        <taxon>Euteleostomi</taxon>
        <taxon>Mammalia</taxon>
        <taxon>Eutheria</taxon>
        <taxon>Euarchontoglires</taxon>
        <taxon>Glires</taxon>
        <taxon>Rodentia</taxon>
        <taxon>Myomorpha</taxon>
        <taxon>Muroidea</taxon>
        <taxon>Muridae</taxon>
        <taxon>Murinae</taxon>
        <taxon>Rattus</taxon>
    </lineage>
</organism>
<reference evidence="1 2" key="1">
    <citation type="submission" date="2005-09" db="EMBL/GenBank/DDBJ databases">
        <authorList>
            <person name="Mural R.J."/>
            <person name="Li P.W."/>
            <person name="Adams M.D."/>
            <person name="Amanatides P.G."/>
            <person name="Baden-Tillson H."/>
            <person name="Barnstead M."/>
            <person name="Chin S.H."/>
            <person name="Dew I."/>
            <person name="Evans C.A."/>
            <person name="Ferriera S."/>
            <person name="Flanigan M."/>
            <person name="Fosler C."/>
            <person name="Glodek A."/>
            <person name="Gu Z."/>
            <person name="Holt R.A."/>
            <person name="Jennings D."/>
            <person name="Kraft C.L."/>
            <person name="Lu F."/>
            <person name="Nguyen T."/>
            <person name="Nusskern D.R."/>
            <person name="Pfannkoch C.M."/>
            <person name="Sitter C."/>
            <person name="Sutton G.G."/>
            <person name="Venter J.C."/>
            <person name="Wang Z."/>
            <person name="Woodage T."/>
            <person name="Zheng X.H."/>
            <person name="Zhong F."/>
        </authorList>
    </citation>
    <scope>NUCLEOTIDE SEQUENCE [LARGE SCALE GENOMIC DNA]</scope>
    <source>
        <strain>BN</strain>
        <strain evidence="2">Sprague-Dawley</strain>
    </source>
</reference>
<gene>
    <name evidence="1" type="ORF">rCG_43575</name>
</gene>
<dbReference type="Proteomes" id="UP000234681">
    <property type="component" value="Chromosome 9"/>
</dbReference>
<protein>
    <submittedName>
        <fullName evidence="1">RCG43575</fullName>
    </submittedName>
</protein>
<proteinExistence type="predicted"/>
<accession>A6JJ13</accession>
<evidence type="ECO:0000313" key="2">
    <source>
        <dbReference type="Proteomes" id="UP000234681"/>
    </source>
</evidence>
<evidence type="ECO:0000313" key="1">
    <source>
        <dbReference type="EMBL" id="EDM18719.1"/>
    </source>
</evidence>
<name>A6JJ13_RAT</name>